<dbReference type="GO" id="GO:0003677">
    <property type="term" value="F:DNA binding"/>
    <property type="evidence" value="ECO:0007669"/>
    <property type="project" value="InterPro"/>
</dbReference>
<accession>A0A9P9E7S9</accession>
<comment type="subcellular location">
    <subcellularLocation>
        <location evidence="1">Nucleus</location>
    </subcellularLocation>
</comment>
<evidence type="ECO:0000256" key="3">
    <source>
        <dbReference type="ARBA" id="ARBA00023163"/>
    </source>
</evidence>
<dbReference type="EMBL" id="JAGMWT010000003">
    <property type="protein sequence ID" value="KAH7132503.1"/>
    <property type="molecule type" value="Genomic_DNA"/>
</dbReference>
<dbReference type="Pfam" id="PF13656">
    <property type="entry name" value="RNA_pol_L_2"/>
    <property type="match status" value="1"/>
</dbReference>
<dbReference type="PANTHER" id="PTHR13946:SF16">
    <property type="entry name" value="DNA-DIRECTED RNA POLYMERASE II SUBUNIT RPB11"/>
    <property type="match status" value="1"/>
</dbReference>
<dbReference type="Gene3D" id="3.30.1360.10">
    <property type="entry name" value="RNA polymerase, RBP11-like subunit"/>
    <property type="match status" value="1"/>
</dbReference>
<dbReference type="InterPro" id="IPR036603">
    <property type="entry name" value="RBP11-like"/>
</dbReference>
<dbReference type="GO" id="GO:0006366">
    <property type="term" value="P:transcription by RNA polymerase II"/>
    <property type="evidence" value="ECO:0007669"/>
    <property type="project" value="InterPro"/>
</dbReference>
<dbReference type="InterPro" id="IPR037685">
    <property type="entry name" value="RBP11"/>
</dbReference>
<dbReference type="InterPro" id="IPR008193">
    <property type="entry name" value="RNA_pol_Rpb11_13-16kDa_CS"/>
</dbReference>
<evidence type="ECO:0000313" key="7">
    <source>
        <dbReference type="EMBL" id="KAH7132503.1"/>
    </source>
</evidence>
<name>A0A9P9E7S9_9PLEO</name>
<protein>
    <submittedName>
        <fullName evidence="7">DNA-directed RNA polymerase</fullName>
    </submittedName>
</protein>
<evidence type="ECO:0000313" key="8">
    <source>
        <dbReference type="Proteomes" id="UP000700596"/>
    </source>
</evidence>
<dbReference type="HAMAP" id="MF_00261">
    <property type="entry name" value="RNApol_arch_Rpo11"/>
    <property type="match status" value="1"/>
</dbReference>
<dbReference type="Proteomes" id="UP000700596">
    <property type="component" value="Unassembled WGS sequence"/>
</dbReference>
<dbReference type="CDD" id="cd06926">
    <property type="entry name" value="RNAP_II_RPB11"/>
    <property type="match status" value="1"/>
</dbReference>
<dbReference type="PANTHER" id="PTHR13946">
    <property type="entry name" value="DNA-DIRECTED RNA POLYMERASE I,II,III"/>
    <property type="match status" value="1"/>
</dbReference>
<dbReference type="InterPro" id="IPR009025">
    <property type="entry name" value="RBP11-like_dimer"/>
</dbReference>
<gene>
    <name evidence="7" type="ORF">B0J11DRAFT_229285</name>
</gene>
<dbReference type="GO" id="GO:0005665">
    <property type="term" value="C:RNA polymerase II, core complex"/>
    <property type="evidence" value="ECO:0007669"/>
    <property type="project" value="InterPro"/>
</dbReference>
<evidence type="ECO:0000256" key="4">
    <source>
        <dbReference type="ARBA" id="ARBA00023242"/>
    </source>
</evidence>
<keyword evidence="4" id="KW-0539">Nucleus</keyword>
<comment type="similarity">
    <text evidence="5">Belongs to the archaeal Rpo11/eukaryotic RPB11/RPC19 RNA polymerase subunit family.</text>
</comment>
<keyword evidence="8" id="KW-1185">Reference proteome</keyword>
<sequence length="163" mass="18513">MPGKAVDQVVGDDPNTSYKLYLKSNKKVGHRVNGVPSRFELFLLGDGEKKVETREETSAPNTTLFTFNKEDHTLGNLLTQRLHKYPHVTFSAYKVPHPLFATFELRVSTDGSVTPKEAVITACKDIVNELEVLNRSFATEWLGKRIVSEGEQERMARERDNYQ</sequence>
<organism evidence="7 8">
    <name type="scientific">Dendryphion nanum</name>
    <dbReference type="NCBI Taxonomy" id="256645"/>
    <lineage>
        <taxon>Eukaryota</taxon>
        <taxon>Fungi</taxon>
        <taxon>Dikarya</taxon>
        <taxon>Ascomycota</taxon>
        <taxon>Pezizomycotina</taxon>
        <taxon>Dothideomycetes</taxon>
        <taxon>Pleosporomycetidae</taxon>
        <taxon>Pleosporales</taxon>
        <taxon>Torulaceae</taxon>
        <taxon>Dendryphion</taxon>
    </lineage>
</organism>
<reference evidence="7" key="1">
    <citation type="journal article" date="2021" name="Nat. Commun.">
        <title>Genetic determinants of endophytism in the Arabidopsis root mycobiome.</title>
        <authorList>
            <person name="Mesny F."/>
            <person name="Miyauchi S."/>
            <person name="Thiergart T."/>
            <person name="Pickel B."/>
            <person name="Atanasova L."/>
            <person name="Karlsson M."/>
            <person name="Huettel B."/>
            <person name="Barry K.W."/>
            <person name="Haridas S."/>
            <person name="Chen C."/>
            <person name="Bauer D."/>
            <person name="Andreopoulos W."/>
            <person name="Pangilinan J."/>
            <person name="LaButti K."/>
            <person name="Riley R."/>
            <person name="Lipzen A."/>
            <person name="Clum A."/>
            <person name="Drula E."/>
            <person name="Henrissat B."/>
            <person name="Kohler A."/>
            <person name="Grigoriev I.V."/>
            <person name="Martin F.M."/>
            <person name="Hacquard S."/>
        </authorList>
    </citation>
    <scope>NUCLEOTIDE SEQUENCE</scope>
    <source>
        <strain evidence="7">MPI-CAGE-CH-0243</strain>
    </source>
</reference>
<keyword evidence="2 7" id="KW-0240">DNA-directed RNA polymerase</keyword>
<proteinExistence type="inferred from homology"/>
<evidence type="ECO:0000256" key="5">
    <source>
        <dbReference type="ARBA" id="ARBA00025751"/>
    </source>
</evidence>
<keyword evidence="3" id="KW-0804">Transcription</keyword>
<evidence type="ECO:0000256" key="2">
    <source>
        <dbReference type="ARBA" id="ARBA00022478"/>
    </source>
</evidence>
<dbReference type="GO" id="GO:0046983">
    <property type="term" value="F:protein dimerization activity"/>
    <property type="evidence" value="ECO:0007669"/>
    <property type="project" value="InterPro"/>
</dbReference>
<dbReference type="AlphaFoldDB" id="A0A9P9E7S9"/>
<evidence type="ECO:0000259" key="6">
    <source>
        <dbReference type="Pfam" id="PF13656"/>
    </source>
</evidence>
<dbReference type="PROSITE" id="PS01154">
    <property type="entry name" value="RNA_POL_L_13KD"/>
    <property type="match status" value="1"/>
</dbReference>
<dbReference type="InterPro" id="IPR022905">
    <property type="entry name" value="Rpo11-like"/>
</dbReference>
<dbReference type="GO" id="GO:0003899">
    <property type="term" value="F:DNA-directed RNA polymerase activity"/>
    <property type="evidence" value="ECO:0007669"/>
    <property type="project" value="InterPro"/>
</dbReference>
<dbReference type="SUPFAM" id="SSF55257">
    <property type="entry name" value="RBP11-like subunits of RNA polymerase"/>
    <property type="match status" value="1"/>
</dbReference>
<evidence type="ECO:0000256" key="1">
    <source>
        <dbReference type="ARBA" id="ARBA00004123"/>
    </source>
</evidence>
<dbReference type="OrthoDB" id="10248581at2759"/>
<feature type="domain" description="DNA-directed RNA polymerase RBP11-like dimerisation" evidence="6">
    <location>
        <begin position="65"/>
        <end position="134"/>
    </location>
</feature>
<comment type="caution">
    <text evidence="7">The sequence shown here is derived from an EMBL/GenBank/DDBJ whole genome shotgun (WGS) entry which is preliminary data.</text>
</comment>